<comment type="catalytic activity">
    <reaction evidence="6">
        <text>glycolate + A = glyoxylate + AH2</text>
        <dbReference type="Rhea" id="RHEA:21264"/>
        <dbReference type="ChEBI" id="CHEBI:13193"/>
        <dbReference type="ChEBI" id="CHEBI:17499"/>
        <dbReference type="ChEBI" id="CHEBI:29805"/>
        <dbReference type="ChEBI" id="CHEBI:36655"/>
        <dbReference type="EC" id="1.1.99.14"/>
    </reaction>
</comment>
<evidence type="ECO:0000256" key="2">
    <source>
        <dbReference type="ARBA" id="ARBA00022723"/>
    </source>
</evidence>
<dbReference type="InterPro" id="IPR009051">
    <property type="entry name" value="Helical_ferredxn"/>
</dbReference>
<dbReference type="PANTHER" id="PTHR32479">
    <property type="entry name" value="GLYCOLATE OXIDASE IRON-SULFUR SUBUNIT"/>
    <property type="match status" value="1"/>
</dbReference>
<name>A0A7V4G9E2_9BACT</name>
<dbReference type="InterPro" id="IPR017900">
    <property type="entry name" value="4Fe4S_Fe_S_CS"/>
</dbReference>
<dbReference type="GO" id="GO:0046872">
    <property type="term" value="F:metal ion binding"/>
    <property type="evidence" value="ECO:0007669"/>
    <property type="project" value="UniProtKB-UniRule"/>
</dbReference>
<reference evidence="8" key="1">
    <citation type="journal article" date="2020" name="mSystems">
        <title>Genome- and Community-Level Interaction Insights into Carbon Utilization and Element Cycling Functions of Hydrothermarchaeota in Hydrothermal Sediment.</title>
        <authorList>
            <person name="Zhou Z."/>
            <person name="Liu Y."/>
            <person name="Xu W."/>
            <person name="Pan J."/>
            <person name="Luo Z.H."/>
            <person name="Li M."/>
        </authorList>
    </citation>
    <scope>NUCLEOTIDE SEQUENCE [LARGE SCALE GENOMIC DNA]</scope>
    <source>
        <strain evidence="8">SpSt-548</strain>
    </source>
</reference>
<dbReference type="InterPro" id="IPR017896">
    <property type="entry name" value="4Fe4S_Fe-S-bd"/>
</dbReference>
<gene>
    <name evidence="8" type="ORF">ENT08_08695</name>
</gene>
<keyword evidence="6" id="KW-0813">Transport</keyword>
<dbReference type="GO" id="GO:0019154">
    <property type="term" value="F:glycolate dehydrogenase activity"/>
    <property type="evidence" value="ECO:0007669"/>
    <property type="project" value="UniProtKB-EC"/>
</dbReference>
<dbReference type="GO" id="GO:0051539">
    <property type="term" value="F:4 iron, 4 sulfur cluster binding"/>
    <property type="evidence" value="ECO:0007669"/>
    <property type="project" value="UniProtKB-UniRule"/>
</dbReference>
<keyword evidence="3" id="KW-0677">Repeat</keyword>
<evidence type="ECO:0000256" key="3">
    <source>
        <dbReference type="ARBA" id="ARBA00022737"/>
    </source>
</evidence>
<evidence type="ECO:0000256" key="5">
    <source>
        <dbReference type="ARBA" id="ARBA00023014"/>
    </source>
</evidence>
<feature type="domain" description="4Fe-4S ferredoxin-type" evidence="7">
    <location>
        <begin position="13"/>
        <end position="42"/>
    </location>
</feature>
<comment type="catalytic activity">
    <reaction evidence="6">
        <text>(R)-lactate + A = pyruvate + AH2</text>
        <dbReference type="Rhea" id="RHEA:15089"/>
        <dbReference type="ChEBI" id="CHEBI:13193"/>
        <dbReference type="ChEBI" id="CHEBI:15361"/>
        <dbReference type="ChEBI" id="CHEBI:16004"/>
        <dbReference type="ChEBI" id="CHEBI:17499"/>
    </reaction>
</comment>
<dbReference type="SUPFAM" id="SSF46548">
    <property type="entry name" value="alpha-helical ferredoxin"/>
    <property type="match status" value="1"/>
</dbReference>
<evidence type="ECO:0000259" key="7">
    <source>
        <dbReference type="PROSITE" id="PS51379"/>
    </source>
</evidence>
<proteinExistence type="predicted"/>
<dbReference type="InterPro" id="IPR012257">
    <property type="entry name" value="Glc_ox_4Fe-4S"/>
</dbReference>
<dbReference type="InterPro" id="IPR004017">
    <property type="entry name" value="Cys_rich_dom"/>
</dbReference>
<dbReference type="Pfam" id="PF13183">
    <property type="entry name" value="Fer4_8"/>
    <property type="match status" value="1"/>
</dbReference>
<keyword evidence="1 6" id="KW-0004">4Fe-4S</keyword>
<evidence type="ECO:0000256" key="6">
    <source>
        <dbReference type="PIRNR" id="PIRNR000139"/>
    </source>
</evidence>
<sequence length="416" mass="44537">MNNASPGEERLPPPAPAGGAACVRCGACMAVCPLYRLTGREVAVARGKLNLWRLVQEGTLTSGTAVRDLLEFCLLCGACTEKCAVGLAVPELIKEARAGAADGTPALRPSWLLPRLAWQAPHLIPAAAPFAPLLNRLKTWLGRESSLAYRLWPTLASALAHFPNLSRVPFRRQVPTLLPGRGRGRIALFTGCGLEALFPRAGLAFLSLCEKMGIEVVIPPEQGCCGLVAESAGEMELSRTQARALVHTFAGLKVDAVVTACASCSYRLKRLGRVLAGEPEEARARRLAGRVREAGEFLAGLAGFHPQTRAGALPAAYHDPCHLRRGQGIWEEHRHLLTLALGEPPREAATVECCGLGGVFGVTHPRLSRELGEARLRAYRAAGAARVVTSCSGCLVQLIRVADDLPVAHWLEMVYI</sequence>
<dbReference type="EMBL" id="DSXI01000517">
    <property type="protein sequence ID" value="HGS05794.1"/>
    <property type="molecule type" value="Genomic_DNA"/>
</dbReference>
<keyword evidence="4 6" id="KW-0408">Iron</keyword>
<evidence type="ECO:0000256" key="1">
    <source>
        <dbReference type="ARBA" id="ARBA00022485"/>
    </source>
</evidence>
<evidence type="ECO:0000313" key="8">
    <source>
        <dbReference type="EMBL" id="HGS05794.1"/>
    </source>
</evidence>
<protein>
    <recommendedName>
        <fullName evidence="6">Glycolate oxidase iron-sulfur subunit</fullName>
        <ecNumber evidence="6">1.1.99.14</ecNumber>
    </recommendedName>
</protein>
<dbReference type="PROSITE" id="PS00198">
    <property type="entry name" value="4FE4S_FER_1"/>
    <property type="match status" value="1"/>
</dbReference>
<keyword evidence="5 6" id="KW-0411">Iron-sulfur</keyword>
<accession>A0A7V4G9E2</accession>
<dbReference type="Gene3D" id="1.10.1060.10">
    <property type="entry name" value="Alpha-helical ferredoxin"/>
    <property type="match status" value="1"/>
</dbReference>
<dbReference type="PIRSF" id="PIRSF000139">
    <property type="entry name" value="Glc_ox_4Fe-4S"/>
    <property type="match status" value="1"/>
</dbReference>
<dbReference type="Pfam" id="PF02754">
    <property type="entry name" value="CCG"/>
    <property type="match status" value="2"/>
</dbReference>
<evidence type="ECO:0000256" key="4">
    <source>
        <dbReference type="ARBA" id="ARBA00023004"/>
    </source>
</evidence>
<comment type="function">
    <text evidence="6">Component of a complex that catalyzes the oxidation of glycolate to glyoxylate.</text>
</comment>
<dbReference type="EC" id="1.1.99.14" evidence="6"/>
<comment type="cofactor">
    <cofactor evidence="6">
        <name>[4Fe-4S] cluster</name>
        <dbReference type="ChEBI" id="CHEBI:49883"/>
    </cofactor>
    <text evidence="6">Binds 2 [4Fe-4S] clusters.</text>
</comment>
<keyword evidence="2 6" id="KW-0479">Metal-binding</keyword>
<keyword evidence="6" id="KW-0249">Electron transport</keyword>
<comment type="caution">
    <text evidence="8">The sequence shown here is derived from an EMBL/GenBank/DDBJ whole genome shotgun (WGS) entry which is preliminary data.</text>
</comment>
<dbReference type="PROSITE" id="PS51379">
    <property type="entry name" value="4FE4S_FER_2"/>
    <property type="match status" value="2"/>
</dbReference>
<organism evidence="8">
    <name type="scientific">Desulfobacca acetoxidans</name>
    <dbReference type="NCBI Taxonomy" id="60893"/>
    <lineage>
        <taxon>Bacteria</taxon>
        <taxon>Pseudomonadati</taxon>
        <taxon>Thermodesulfobacteriota</taxon>
        <taxon>Desulfobaccia</taxon>
        <taxon>Desulfobaccales</taxon>
        <taxon>Desulfobaccaceae</taxon>
        <taxon>Desulfobacca</taxon>
    </lineage>
</organism>
<dbReference type="PANTHER" id="PTHR32479:SF20">
    <property type="entry name" value="GLYCOLATE OXIDASE IRON-SULFUR SUBUNIT"/>
    <property type="match status" value="1"/>
</dbReference>
<dbReference type="AlphaFoldDB" id="A0A7V4G9E2"/>
<feature type="domain" description="4Fe-4S ferredoxin-type" evidence="7">
    <location>
        <begin position="63"/>
        <end position="95"/>
    </location>
</feature>